<name>A0A6C0G2J7_9BACL</name>
<protein>
    <submittedName>
        <fullName evidence="2">GNAT family N-acetyltransferase</fullName>
    </submittedName>
</protein>
<evidence type="ECO:0000313" key="2">
    <source>
        <dbReference type="EMBL" id="QHT61544.1"/>
    </source>
</evidence>
<dbReference type="Pfam" id="PF13673">
    <property type="entry name" value="Acetyltransf_10"/>
    <property type="match status" value="1"/>
</dbReference>
<dbReference type="Proteomes" id="UP000476064">
    <property type="component" value="Chromosome"/>
</dbReference>
<keyword evidence="3" id="KW-1185">Reference proteome</keyword>
<dbReference type="PANTHER" id="PTHR43233">
    <property type="entry name" value="FAMILY N-ACETYLTRANSFERASE, PUTATIVE (AFU_ORTHOLOGUE AFUA_6G03350)-RELATED"/>
    <property type="match status" value="1"/>
</dbReference>
<dbReference type="KEGG" id="plyc:GXP70_17280"/>
<dbReference type="RefSeq" id="WP_162357983.1">
    <property type="nucleotide sequence ID" value="NZ_CP048209.1"/>
</dbReference>
<dbReference type="PROSITE" id="PS51186">
    <property type="entry name" value="GNAT"/>
    <property type="match status" value="1"/>
</dbReference>
<feature type="domain" description="N-acetyltransferase" evidence="1">
    <location>
        <begin position="6"/>
        <end position="132"/>
    </location>
</feature>
<evidence type="ECO:0000313" key="3">
    <source>
        <dbReference type="Proteomes" id="UP000476064"/>
    </source>
</evidence>
<dbReference type="InterPro" id="IPR016181">
    <property type="entry name" value="Acyl_CoA_acyltransferase"/>
</dbReference>
<gene>
    <name evidence="2" type="ORF">GXP70_17280</name>
</gene>
<dbReference type="InterPro" id="IPR000182">
    <property type="entry name" value="GNAT_dom"/>
</dbReference>
<accession>A0A6C0G2J7</accession>
<organism evidence="2 3">
    <name type="scientific">Paenibacillus lycopersici</name>
    <dbReference type="NCBI Taxonomy" id="2704462"/>
    <lineage>
        <taxon>Bacteria</taxon>
        <taxon>Bacillati</taxon>
        <taxon>Bacillota</taxon>
        <taxon>Bacilli</taxon>
        <taxon>Bacillales</taxon>
        <taxon>Paenibacillaceae</taxon>
        <taxon>Paenibacillus</taxon>
    </lineage>
</organism>
<dbReference type="Gene3D" id="3.40.630.30">
    <property type="match status" value="1"/>
</dbReference>
<dbReference type="EMBL" id="CP048209">
    <property type="protein sequence ID" value="QHT61544.1"/>
    <property type="molecule type" value="Genomic_DNA"/>
</dbReference>
<dbReference type="AlphaFoldDB" id="A0A6C0G2J7"/>
<keyword evidence="2" id="KW-0808">Transferase</keyword>
<dbReference type="GO" id="GO:0016747">
    <property type="term" value="F:acyltransferase activity, transferring groups other than amino-acyl groups"/>
    <property type="evidence" value="ECO:0007669"/>
    <property type="project" value="InterPro"/>
</dbReference>
<sequence>MAILYRINCPLQAADVADVFRSAGMRRPVDDLDRIGRMIEHADITVTAWDEDRLVGIARAITDYAYCCYLSDLAVCKEYQSSGIGTALVNRLREQLGEEVTLLLLSAPGAMEYYPRIGFERVENAFLIHRVR</sequence>
<evidence type="ECO:0000259" key="1">
    <source>
        <dbReference type="PROSITE" id="PS51186"/>
    </source>
</evidence>
<dbReference type="CDD" id="cd04301">
    <property type="entry name" value="NAT_SF"/>
    <property type="match status" value="1"/>
</dbReference>
<dbReference type="SUPFAM" id="SSF55729">
    <property type="entry name" value="Acyl-CoA N-acyltransferases (Nat)"/>
    <property type="match status" value="1"/>
</dbReference>
<proteinExistence type="predicted"/>
<dbReference type="InterPro" id="IPR053144">
    <property type="entry name" value="Acetyltransferase_Butenolide"/>
</dbReference>
<dbReference type="PANTHER" id="PTHR43233:SF1">
    <property type="entry name" value="FAMILY N-ACETYLTRANSFERASE, PUTATIVE (AFU_ORTHOLOGUE AFUA_6G03350)-RELATED"/>
    <property type="match status" value="1"/>
</dbReference>
<reference evidence="2 3" key="1">
    <citation type="submission" date="2020-01" db="EMBL/GenBank/DDBJ databases">
        <title>Paenibacillus sp. nov., isolated from tomato rhizosphere.</title>
        <authorList>
            <person name="Weon H.-Y."/>
            <person name="Lee S.A."/>
        </authorList>
    </citation>
    <scope>NUCLEOTIDE SEQUENCE [LARGE SCALE GENOMIC DNA]</scope>
    <source>
        <strain evidence="2 3">12200R-189</strain>
    </source>
</reference>